<evidence type="ECO:0000256" key="1">
    <source>
        <dbReference type="SAM" id="MobiDB-lite"/>
    </source>
</evidence>
<dbReference type="RefSeq" id="XP_033676779.1">
    <property type="nucleotide sequence ID" value="XM_033830385.1"/>
</dbReference>
<feature type="compositionally biased region" description="Polar residues" evidence="1">
    <location>
        <begin position="306"/>
        <end position="316"/>
    </location>
</feature>
<evidence type="ECO:0000313" key="5">
    <source>
        <dbReference type="Proteomes" id="UP000800094"/>
    </source>
</evidence>
<dbReference type="InterPro" id="IPR049326">
    <property type="entry name" value="Rhodopsin_dom_fungi"/>
</dbReference>
<proteinExistence type="predicted"/>
<keyword evidence="2" id="KW-1133">Transmembrane helix</keyword>
<feature type="region of interest" description="Disordered" evidence="1">
    <location>
        <begin position="294"/>
        <end position="347"/>
    </location>
</feature>
<dbReference type="Proteomes" id="UP000800094">
    <property type="component" value="Unassembled WGS sequence"/>
</dbReference>
<protein>
    <recommendedName>
        <fullName evidence="3">Rhodopsin domain-containing protein</fullName>
    </recommendedName>
</protein>
<feature type="transmembrane region" description="Helical" evidence="2">
    <location>
        <begin position="175"/>
        <end position="200"/>
    </location>
</feature>
<sequence>MTMADGPGAKPALHPLTPDDRGPIIIIVTYSWIFITSIVAFIRFGLAWNQRLRFKVDDGTYLLGTSLVVASSVCFLIAANNGLGKRMKDVEQADLDDYYKAMYAGELLAIAAMASAKTSVVLLSDRVAPQETRSYNIMLGLVAFWSTFSIFGIAFQCGLPEPWVYIPDDCPTKGYLYYPVIILNILTDAVLAVWILPTLWKLLMDTGKRVTVMVLFGLRLVVCCFAAVQLSSVARHIRDEDVTYEAFGRVLWGLCTAHMSVLLATLPRTNRFITALQSMHTSALLTDFELAHPNGTRRVPPKDVSYGNSDATTTTAPEDAHTRSRSHSNQRSQRSQSHSPSRSHRSAQPLVEVPLQLTPSAEQHFSAEITAQVQSGSHDERKQQNSRRYHLDDWRKYMPRSSKKEDNMNVSSMFSWSSRTSYGHERIVQTREVTQEVEVVPPKESRWVLSKPRRLSRG</sequence>
<feature type="transmembrane region" description="Helical" evidence="2">
    <location>
        <begin position="60"/>
        <end position="81"/>
    </location>
</feature>
<keyword evidence="2" id="KW-0812">Transmembrane</keyword>
<dbReference type="PANTHER" id="PTHR38794:SF3">
    <property type="entry name" value="INTEGRAL MEMBRANE PROTEIN"/>
    <property type="match status" value="1"/>
</dbReference>
<gene>
    <name evidence="4" type="ORF">BU26DRAFT_524928</name>
</gene>
<organism evidence="4 5">
    <name type="scientific">Trematosphaeria pertusa</name>
    <dbReference type="NCBI Taxonomy" id="390896"/>
    <lineage>
        <taxon>Eukaryota</taxon>
        <taxon>Fungi</taxon>
        <taxon>Dikarya</taxon>
        <taxon>Ascomycota</taxon>
        <taxon>Pezizomycotina</taxon>
        <taxon>Dothideomycetes</taxon>
        <taxon>Pleosporomycetidae</taxon>
        <taxon>Pleosporales</taxon>
        <taxon>Massarineae</taxon>
        <taxon>Trematosphaeriaceae</taxon>
        <taxon>Trematosphaeria</taxon>
    </lineage>
</organism>
<dbReference type="AlphaFoldDB" id="A0A6A6HUC3"/>
<evidence type="ECO:0000256" key="2">
    <source>
        <dbReference type="SAM" id="Phobius"/>
    </source>
</evidence>
<feature type="transmembrane region" description="Helical" evidence="2">
    <location>
        <begin position="101"/>
        <end position="123"/>
    </location>
</feature>
<keyword evidence="2" id="KW-0472">Membrane</keyword>
<evidence type="ECO:0000259" key="3">
    <source>
        <dbReference type="Pfam" id="PF20684"/>
    </source>
</evidence>
<feature type="transmembrane region" description="Helical" evidence="2">
    <location>
        <begin position="135"/>
        <end position="155"/>
    </location>
</feature>
<dbReference type="OrthoDB" id="3918601at2759"/>
<feature type="domain" description="Rhodopsin" evidence="3">
    <location>
        <begin position="43"/>
        <end position="272"/>
    </location>
</feature>
<dbReference type="Pfam" id="PF20684">
    <property type="entry name" value="Fung_rhodopsin"/>
    <property type="match status" value="1"/>
</dbReference>
<dbReference type="GeneID" id="54583715"/>
<name>A0A6A6HUC3_9PLEO</name>
<reference evidence="4" key="1">
    <citation type="journal article" date="2020" name="Stud. Mycol.">
        <title>101 Dothideomycetes genomes: a test case for predicting lifestyles and emergence of pathogens.</title>
        <authorList>
            <person name="Haridas S."/>
            <person name="Albert R."/>
            <person name="Binder M."/>
            <person name="Bloem J."/>
            <person name="Labutti K."/>
            <person name="Salamov A."/>
            <person name="Andreopoulos B."/>
            <person name="Baker S."/>
            <person name="Barry K."/>
            <person name="Bills G."/>
            <person name="Bluhm B."/>
            <person name="Cannon C."/>
            <person name="Castanera R."/>
            <person name="Culley D."/>
            <person name="Daum C."/>
            <person name="Ezra D."/>
            <person name="Gonzalez J."/>
            <person name="Henrissat B."/>
            <person name="Kuo A."/>
            <person name="Liang C."/>
            <person name="Lipzen A."/>
            <person name="Lutzoni F."/>
            <person name="Magnuson J."/>
            <person name="Mondo S."/>
            <person name="Nolan M."/>
            <person name="Ohm R."/>
            <person name="Pangilinan J."/>
            <person name="Park H.-J."/>
            <person name="Ramirez L."/>
            <person name="Alfaro M."/>
            <person name="Sun H."/>
            <person name="Tritt A."/>
            <person name="Yoshinaga Y."/>
            <person name="Zwiers L.-H."/>
            <person name="Turgeon B."/>
            <person name="Goodwin S."/>
            <person name="Spatafora J."/>
            <person name="Crous P."/>
            <person name="Grigoriev I."/>
        </authorList>
    </citation>
    <scope>NUCLEOTIDE SEQUENCE</scope>
    <source>
        <strain evidence="4">CBS 122368</strain>
    </source>
</reference>
<feature type="transmembrane region" description="Helical" evidence="2">
    <location>
        <begin position="246"/>
        <end position="266"/>
    </location>
</feature>
<dbReference type="PANTHER" id="PTHR38794">
    <property type="entry name" value="INTEGRAL MEMBRANE PROTEIN"/>
    <property type="match status" value="1"/>
</dbReference>
<dbReference type="EMBL" id="ML987210">
    <property type="protein sequence ID" value="KAF2241775.1"/>
    <property type="molecule type" value="Genomic_DNA"/>
</dbReference>
<feature type="transmembrane region" description="Helical" evidence="2">
    <location>
        <begin position="212"/>
        <end position="234"/>
    </location>
</feature>
<evidence type="ECO:0000313" key="4">
    <source>
        <dbReference type="EMBL" id="KAF2241775.1"/>
    </source>
</evidence>
<keyword evidence="5" id="KW-1185">Reference proteome</keyword>
<feature type="compositionally biased region" description="Low complexity" evidence="1">
    <location>
        <begin position="329"/>
        <end position="340"/>
    </location>
</feature>
<feature type="transmembrane region" description="Helical" evidence="2">
    <location>
        <begin position="24"/>
        <end position="48"/>
    </location>
</feature>
<accession>A0A6A6HUC3</accession>